<dbReference type="SUPFAM" id="SSF48239">
    <property type="entry name" value="Terpenoid cyclases/Protein prenyltransferases"/>
    <property type="match status" value="1"/>
</dbReference>
<organism evidence="1 2">
    <name type="scientific">Halochromatium glycolicum</name>
    <dbReference type="NCBI Taxonomy" id="85075"/>
    <lineage>
        <taxon>Bacteria</taxon>
        <taxon>Pseudomonadati</taxon>
        <taxon>Pseudomonadota</taxon>
        <taxon>Gammaproteobacteria</taxon>
        <taxon>Chromatiales</taxon>
        <taxon>Chromatiaceae</taxon>
        <taxon>Halochromatium</taxon>
    </lineage>
</organism>
<sequence>MPMDRELAVQALKHTDYGLRFLRDRQADDGSWSNSTYVTALALHAFLESYQEYNEADGAFITRPLTYLLGQAHEDGSIGGSPAQRVRDTAITLIALKATGNARYNSLLSKGRAFLADAQLDEAHGIAPTDPRYGGIADPGSGQPQLEIQYLALQALRETGLDPQSPIWDKAITYLRRASDRDTRDNATAASTLAPRAGIVGLLLAGAGVDDPSVARAFHEITARPLLDTGGPLSTLERFLFDDSLAAALIALGKSEIEQPGGNPVNWRDALARDLLARYHEDGSWGRGTGDSNLATAGALTVLNRILHSLR</sequence>
<name>A0AAJ0X8V4_9GAMM</name>
<dbReference type="EMBL" id="NRSJ01000001">
    <property type="protein sequence ID" value="MBK1703012.1"/>
    <property type="molecule type" value="Genomic_DNA"/>
</dbReference>
<gene>
    <name evidence="1" type="ORF">CKO40_00200</name>
</gene>
<reference evidence="1" key="2">
    <citation type="journal article" date="2020" name="Microorganisms">
        <title>Osmotic Adaptation and Compatible Solute Biosynthesis of Phototrophic Bacteria as Revealed from Genome Analyses.</title>
        <authorList>
            <person name="Imhoff J.F."/>
            <person name="Rahn T."/>
            <person name="Kunzel S."/>
            <person name="Keller A."/>
            <person name="Neulinger S.C."/>
        </authorList>
    </citation>
    <scope>NUCLEOTIDE SEQUENCE</scope>
    <source>
        <strain evidence="1">DSM 11080</strain>
    </source>
</reference>
<evidence type="ECO:0000313" key="1">
    <source>
        <dbReference type="EMBL" id="MBK1703012.1"/>
    </source>
</evidence>
<dbReference type="CDD" id="cd00688">
    <property type="entry name" value="ISOPREN_C2_like"/>
    <property type="match status" value="1"/>
</dbReference>
<dbReference type="Proteomes" id="UP001296776">
    <property type="component" value="Unassembled WGS sequence"/>
</dbReference>
<evidence type="ECO:0008006" key="3">
    <source>
        <dbReference type="Google" id="ProtNLM"/>
    </source>
</evidence>
<dbReference type="AlphaFoldDB" id="A0AAJ0X8V4"/>
<proteinExistence type="predicted"/>
<evidence type="ECO:0000313" key="2">
    <source>
        <dbReference type="Proteomes" id="UP001296776"/>
    </source>
</evidence>
<accession>A0AAJ0X8V4</accession>
<dbReference type="InterPro" id="IPR008930">
    <property type="entry name" value="Terpenoid_cyclase/PrenylTrfase"/>
</dbReference>
<dbReference type="Gene3D" id="1.50.10.20">
    <property type="match status" value="1"/>
</dbReference>
<protein>
    <recommendedName>
        <fullName evidence="3">Squalene cyclase C-terminal domain-containing protein</fullName>
    </recommendedName>
</protein>
<comment type="caution">
    <text evidence="1">The sequence shown here is derived from an EMBL/GenBank/DDBJ whole genome shotgun (WGS) entry which is preliminary data.</text>
</comment>
<reference evidence="1" key="1">
    <citation type="submission" date="2017-08" db="EMBL/GenBank/DDBJ databases">
        <authorList>
            <person name="Imhoff J.F."/>
            <person name="Rahn T."/>
            <person name="Kuenzel S."/>
            <person name="Neulinger S.C."/>
        </authorList>
    </citation>
    <scope>NUCLEOTIDE SEQUENCE</scope>
    <source>
        <strain evidence="1">DSM 11080</strain>
    </source>
</reference>
<keyword evidence="2" id="KW-1185">Reference proteome</keyword>